<gene>
    <name evidence="1" type="ORF">BG011_005075</name>
</gene>
<sequence>MASNSDISGKSNQIVCPFEVPVPNSVPVSVTTPQGGTTYQLTAELTASSNSGSGGSNHASRGSNLLVSLLSAAAAARSSSVVVTTLTVRIHRAGFMRSLCRWRCSRRHSACNGGGRCDNVEV</sequence>
<evidence type="ECO:0000313" key="1">
    <source>
        <dbReference type="EMBL" id="KAG0255538.1"/>
    </source>
</evidence>
<keyword evidence="2" id="KW-1185">Reference proteome</keyword>
<dbReference type="EMBL" id="JAAAJA010000344">
    <property type="protein sequence ID" value="KAG0255538.1"/>
    <property type="molecule type" value="Genomic_DNA"/>
</dbReference>
<reference evidence="1" key="1">
    <citation type="journal article" date="2020" name="Fungal Divers.">
        <title>Resolving the Mortierellaceae phylogeny through synthesis of multi-gene phylogenetics and phylogenomics.</title>
        <authorList>
            <person name="Vandepol N."/>
            <person name="Liber J."/>
            <person name="Desiro A."/>
            <person name="Na H."/>
            <person name="Kennedy M."/>
            <person name="Barry K."/>
            <person name="Grigoriev I.V."/>
            <person name="Miller A.N."/>
            <person name="O'Donnell K."/>
            <person name="Stajich J.E."/>
            <person name="Bonito G."/>
        </authorList>
    </citation>
    <scope>NUCLEOTIDE SEQUENCE</scope>
    <source>
        <strain evidence="1">KOD948</strain>
    </source>
</reference>
<name>A0A9P6PZ63_9FUNG</name>
<protein>
    <submittedName>
        <fullName evidence="1">Uncharacterized protein</fullName>
    </submittedName>
</protein>
<organism evidence="1 2">
    <name type="scientific">Mortierella polycephala</name>
    <dbReference type="NCBI Taxonomy" id="41804"/>
    <lineage>
        <taxon>Eukaryota</taxon>
        <taxon>Fungi</taxon>
        <taxon>Fungi incertae sedis</taxon>
        <taxon>Mucoromycota</taxon>
        <taxon>Mortierellomycotina</taxon>
        <taxon>Mortierellomycetes</taxon>
        <taxon>Mortierellales</taxon>
        <taxon>Mortierellaceae</taxon>
        <taxon>Mortierella</taxon>
    </lineage>
</organism>
<comment type="caution">
    <text evidence="1">The sequence shown here is derived from an EMBL/GenBank/DDBJ whole genome shotgun (WGS) entry which is preliminary data.</text>
</comment>
<dbReference type="Proteomes" id="UP000726737">
    <property type="component" value="Unassembled WGS sequence"/>
</dbReference>
<accession>A0A9P6PZ63</accession>
<proteinExistence type="predicted"/>
<evidence type="ECO:0000313" key="2">
    <source>
        <dbReference type="Proteomes" id="UP000726737"/>
    </source>
</evidence>
<dbReference type="AlphaFoldDB" id="A0A9P6PZ63"/>